<dbReference type="PRINTS" id="PR00786">
    <property type="entry name" value="NEPRILYSIN"/>
</dbReference>
<dbReference type="InterPro" id="IPR000718">
    <property type="entry name" value="Peptidase_M13"/>
</dbReference>
<dbReference type="CDD" id="cd08662">
    <property type="entry name" value="M13"/>
    <property type="match status" value="1"/>
</dbReference>
<dbReference type="PROSITE" id="PS51885">
    <property type="entry name" value="NEPRILYSIN"/>
    <property type="match status" value="1"/>
</dbReference>
<dbReference type="GO" id="GO:0004222">
    <property type="term" value="F:metalloendopeptidase activity"/>
    <property type="evidence" value="ECO:0007669"/>
    <property type="project" value="InterPro"/>
</dbReference>
<dbReference type="GeneID" id="119642626"/>
<dbReference type="Gene3D" id="3.40.390.10">
    <property type="entry name" value="Collagenase (Catalytic Domain)"/>
    <property type="match status" value="1"/>
</dbReference>
<feature type="non-terminal residue" evidence="4">
    <location>
        <position position="1"/>
    </location>
</feature>
<feature type="domain" description="Peptidase M13 C-terminal" evidence="2">
    <location>
        <begin position="38"/>
        <end position="242"/>
    </location>
</feature>
<evidence type="ECO:0000313" key="3">
    <source>
        <dbReference type="Proteomes" id="UP000092443"/>
    </source>
</evidence>
<keyword evidence="3" id="KW-1185">Reference proteome</keyword>
<proteinExistence type="inferred from homology"/>
<dbReference type="RefSeq" id="XP_037897748.1">
    <property type="nucleotide sequence ID" value="XM_038041820.1"/>
</dbReference>
<dbReference type="Proteomes" id="UP000092443">
    <property type="component" value="Unplaced"/>
</dbReference>
<reference evidence="4" key="1">
    <citation type="submission" date="2025-08" db="UniProtKB">
        <authorList>
            <consortium name="RefSeq"/>
        </authorList>
    </citation>
    <scope>IDENTIFICATION</scope>
    <source>
        <tissue evidence="4">Whole body pupa</tissue>
    </source>
</reference>
<dbReference type="AlphaFoldDB" id="A0A9C5ZDT7"/>
<dbReference type="Pfam" id="PF01431">
    <property type="entry name" value="Peptidase_M13"/>
    <property type="match status" value="1"/>
</dbReference>
<gene>
    <name evidence="4" type="primary">LOC119642626</name>
</gene>
<accession>A0A9C5ZDT7</accession>
<dbReference type="KEGG" id="gfs:119642626"/>
<evidence type="ECO:0000313" key="4">
    <source>
        <dbReference type="RefSeq" id="XP_037897748.1"/>
    </source>
</evidence>
<dbReference type="GO" id="GO:0016485">
    <property type="term" value="P:protein processing"/>
    <property type="evidence" value="ECO:0007669"/>
    <property type="project" value="TreeGrafter"/>
</dbReference>
<protein>
    <submittedName>
        <fullName evidence="4">Neprilysin-2-like</fullName>
    </submittedName>
</protein>
<sequence>FESYRNLRNFKRNKLLEKYFLPFKKANWETFSQTFATNAYYYHNKNSLFIPLGVLQGQFFNPYLPKYVNYGALGYALGHEVVHGFDNVGSKYDSNGNTNDWWHSETNQEFVRMTKCLIRQYGKFQDETTHLKLDGELTLAENMADNGGLRQTYNAYKRWALRHVPEVKLPGLDFTPKQLFWISGAQLWCKVLNNETSYKQWQGRRHSPYICRVLGPLRNIPEFSQDFNCAEGSPMNPLTKCYVW</sequence>
<name>A0A9C5ZDT7_9MUSC</name>
<dbReference type="PANTHER" id="PTHR11733:SF167">
    <property type="entry name" value="FI17812P1-RELATED"/>
    <property type="match status" value="1"/>
</dbReference>
<evidence type="ECO:0000259" key="2">
    <source>
        <dbReference type="Pfam" id="PF01431"/>
    </source>
</evidence>
<evidence type="ECO:0000256" key="1">
    <source>
        <dbReference type="ARBA" id="ARBA00007357"/>
    </source>
</evidence>
<comment type="similarity">
    <text evidence="1">Belongs to the peptidase M13 family.</text>
</comment>
<organism evidence="3 4">
    <name type="scientific">Glossina fuscipes</name>
    <dbReference type="NCBI Taxonomy" id="7396"/>
    <lineage>
        <taxon>Eukaryota</taxon>
        <taxon>Metazoa</taxon>
        <taxon>Ecdysozoa</taxon>
        <taxon>Arthropoda</taxon>
        <taxon>Hexapoda</taxon>
        <taxon>Insecta</taxon>
        <taxon>Pterygota</taxon>
        <taxon>Neoptera</taxon>
        <taxon>Endopterygota</taxon>
        <taxon>Diptera</taxon>
        <taxon>Brachycera</taxon>
        <taxon>Muscomorpha</taxon>
        <taxon>Hippoboscoidea</taxon>
        <taxon>Glossinidae</taxon>
        <taxon>Glossina</taxon>
    </lineage>
</organism>
<dbReference type="GO" id="GO:0005886">
    <property type="term" value="C:plasma membrane"/>
    <property type="evidence" value="ECO:0007669"/>
    <property type="project" value="TreeGrafter"/>
</dbReference>
<dbReference type="InterPro" id="IPR018497">
    <property type="entry name" value="Peptidase_M13_C"/>
</dbReference>
<dbReference type="InterPro" id="IPR024079">
    <property type="entry name" value="MetalloPept_cat_dom_sf"/>
</dbReference>
<dbReference type="PANTHER" id="PTHR11733">
    <property type="entry name" value="ZINC METALLOPROTEASE FAMILY M13 NEPRILYSIN-RELATED"/>
    <property type="match status" value="1"/>
</dbReference>
<dbReference type="SUPFAM" id="SSF55486">
    <property type="entry name" value="Metalloproteases ('zincins'), catalytic domain"/>
    <property type="match status" value="1"/>
</dbReference>